<reference evidence="2" key="1">
    <citation type="journal article" date="2015" name="Nature">
        <title>Complex archaea that bridge the gap between prokaryotes and eukaryotes.</title>
        <authorList>
            <person name="Spang A."/>
            <person name="Saw J.H."/>
            <person name="Jorgensen S.L."/>
            <person name="Zaremba-Niedzwiedzka K."/>
            <person name="Martijn J."/>
            <person name="Lind A.E."/>
            <person name="van Eijk R."/>
            <person name="Schleper C."/>
            <person name="Guy L."/>
            <person name="Ettema T.J."/>
        </authorList>
    </citation>
    <scope>NUCLEOTIDE SEQUENCE</scope>
</reference>
<protein>
    <submittedName>
        <fullName evidence="2">Uncharacterized protein</fullName>
    </submittedName>
</protein>
<organism evidence="2">
    <name type="scientific">marine sediment metagenome</name>
    <dbReference type="NCBI Taxonomy" id="412755"/>
    <lineage>
        <taxon>unclassified sequences</taxon>
        <taxon>metagenomes</taxon>
        <taxon>ecological metagenomes</taxon>
    </lineage>
</organism>
<feature type="transmembrane region" description="Helical" evidence="1">
    <location>
        <begin position="12"/>
        <end position="32"/>
    </location>
</feature>
<gene>
    <name evidence="2" type="ORF">LCGC14_0400530</name>
</gene>
<comment type="caution">
    <text evidence="2">The sequence shown here is derived from an EMBL/GenBank/DDBJ whole genome shotgun (WGS) entry which is preliminary data.</text>
</comment>
<sequence>MAKDSCGLKFRLIHLILILLGLFGSGIAAWVWQQAETKVIARDTETMNEEGCKPAKKHEGQIGIIEYRLNSIDKKQETFSVEQKEMRKENEAAFREILKRLPK</sequence>
<keyword evidence="1" id="KW-0812">Transmembrane</keyword>
<evidence type="ECO:0000256" key="1">
    <source>
        <dbReference type="SAM" id="Phobius"/>
    </source>
</evidence>
<keyword evidence="1" id="KW-0472">Membrane</keyword>
<accession>A0A0F9W628</accession>
<evidence type="ECO:0000313" key="2">
    <source>
        <dbReference type="EMBL" id="KKN73478.1"/>
    </source>
</evidence>
<proteinExistence type="predicted"/>
<dbReference type="EMBL" id="LAZR01000343">
    <property type="protein sequence ID" value="KKN73478.1"/>
    <property type="molecule type" value="Genomic_DNA"/>
</dbReference>
<name>A0A0F9W628_9ZZZZ</name>
<dbReference type="AlphaFoldDB" id="A0A0F9W628"/>
<keyword evidence="1" id="KW-1133">Transmembrane helix</keyword>